<reference evidence="9 10" key="1">
    <citation type="submission" date="2024-04" db="EMBL/GenBank/DDBJ databases">
        <title>whole genome sequencing of Lutimonas vermicola strain IMCC1616.</title>
        <authorList>
            <person name="Bae S.S."/>
        </authorList>
    </citation>
    <scope>NUCLEOTIDE SEQUENCE [LARGE SCALE GENOMIC DNA]</scope>
    <source>
        <strain evidence="9 10">IMCC1616</strain>
    </source>
</reference>
<organism evidence="9 10">
    <name type="scientific">Lutimonas vermicola</name>
    <dbReference type="NCBI Taxonomy" id="414288"/>
    <lineage>
        <taxon>Bacteria</taxon>
        <taxon>Pseudomonadati</taxon>
        <taxon>Bacteroidota</taxon>
        <taxon>Flavobacteriia</taxon>
        <taxon>Flavobacteriales</taxon>
        <taxon>Flavobacteriaceae</taxon>
        <taxon>Lutimonas</taxon>
    </lineage>
</organism>
<comment type="similarity">
    <text evidence="2">Belongs to the MreD family.</text>
</comment>
<protein>
    <submittedName>
        <fullName evidence="9">Rod shape-determining protein MreD</fullName>
    </submittedName>
</protein>
<evidence type="ECO:0000313" key="9">
    <source>
        <dbReference type="EMBL" id="MEL4455602.1"/>
    </source>
</evidence>
<keyword evidence="3" id="KW-1003">Cell membrane</keyword>
<feature type="transmembrane region" description="Helical" evidence="8">
    <location>
        <begin position="140"/>
        <end position="164"/>
    </location>
</feature>
<feature type="transmembrane region" description="Helical" evidence="8">
    <location>
        <begin position="114"/>
        <end position="134"/>
    </location>
</feature>
<keyword evidence="7 8" id="KW-0472">Membrane</keyword>
<evidence type="ECO:0000256" key="5">
    <source>
        <dbReference type="ARBA" id="ARBA00022960"/>
    </source>
</evidence>
<feature type="transmembrane region" description="Helical" evidence="8">
    <location>
        <begin position="73"/>
        <end position="93"/>
    </location>
</feature>
<gene>
    <name evidence="9" type="primary">mreD</name>
    <name evidence="9" type="ORF">AABB81_06815</name>
</gene>
<evidence type="ECO:0000256" key="4">
    <source>
        <dbReference type="ARBA" id="ARBA00022692"/>
    </source>
</evidence>
<keyword evidence="10" id="KW-1185">Reference proteome</keyword>
<evidence type="ECO:0000256" key="6">
    <source>
        <dbReference type="ARBA" id="ARBA00022989"/>
    </source>
</evidence>
<comment type="subcellular location">
    <subcellularLocation>
        <location evidence="1">Cell membrane</location>
        <topology evidence="1">Multi-pass membrane protein</topology>
    </subcellularLocation>
</comment>
<proteinExistence type="inferred from homology"/>
<comment type="caution">
    <text evidence="9">The sequence shown here is derived from an EMBL/GenBank/DDBJ whole genome shotgun (WGS) entry which is preliminary data.</text>
</comment>
<evidence type="ECO:0000256" key="8">
    <source>
        <dbReference type="SAM" id="Phobius"/>
    </source>
</evidence>
<dbReference type="RefSeq" id="WP_342159460.1">
    <property type="nucleotide sequence ID" value="NZ_JBCDNA010000001.1"/>
</dbReference>
<evidence type="ECO:0000256" key="7">
    <source>
        <dbReference type="ARBA" id="ARBA00023136"/>
    </source>
</evidence>
<dbReference type="Proteomes" id="UP001474120">
    <property type="component" value="Unassembled WGS sequence"/>
</dbReference>
<keyword evidence="4 8" id="KW-0812">Transmembrane</keyword>
<name>A0ABU9KZH6_9FLAO</name>
<accession>A0ABU9KZH6</accession>
<feature type="transmembrane region" description="Helical" evidence="8">
    <location>
        <begin position="5"/>
        <end position="22"/>
    </location>
</feature>
<evidence type="ECO:0000256" key="2">
    <source>
        <dbReference type="ARBA" id="ARBA00007776"/>
    </source>
</evidence>
<keyword evidence="5" id="KW-0133">Cell shape</keyword>
<dbReference type="EMBL" id="JBCDNA010000001">
    <property type="protein sequence ID" value="MEL4455602.1"/>
    <property type="molecule type" value="Genomic_DNA"/>
</dbReference>
<keyword evidence="6 8" id="KW-1133">Transmembrane helix</keyword>
<sequence length="168" mass="19550">MNRETINSTLLFIGLILLQVIVLNNINFLGYINPYFYIFFIFLYPIRKDDVFILILSFLLGLSIDIFSDSGGINAAATLFIAFIRIPVLQSVIGKREIEYGTMTIFKLPFPKMFLYVLVLTFIHHFIVFGMEYFKWSKFGIILINTVLTSIFTIILTLISFTFVMRKR</sequence>
<evidence type="ECO:0000256" key="3">
    <source>
        <dbReference type="ARBA" id="ARBA00022475"/>
    </source>
</evidence>
<evidence type="ECO:0000256" key="1">
    <source>
        <dbReference type="ARBA" id="ARBA00004651"/>
    </source>
</evidence>
<dbReference type="NCBIfam" id="TIGR03426">
    <property type="entry name" value="shape_MreD"/>
    <property type="match status" value="1"/>
</dbReference>
<evidence type="ECO:0000313" key="10">
    <source>
        <dbReference type="Proteomes" id="UP001474120"/>
    </source>
</evidence>
<dbReference type="InterPro" id="IPR007227">
    <property type="entry name" value="Cell_shape_determining_MreD"/>
</dbReference>
<feature type="transmembrane region" description="Helical" evidence="8">
    <location>
        <begin position="51"/>
        <end position="67"/>
    </location>
</feature>